<feature type="region of interest" description="Disordered" evidence="1">
    <location>
        <begin position="325"/>
        <end position="413"/>
    </location>
</feature>
<organism evidence="2">
    <name type="scientific">Graphocephala atropunctata</name>
    <dbReference type="NCBI Taxonomy" id="36148"/>
    <lineage>
        <taxon>Eukaryota</taxon>
        <taxon>Metazoa</taxon>
        <taxon>Ecdysozoa</taxon>
        <taxon>Arthropoda</taxon>
        <taxon>Hexapoda</taxon>
        <taxon>Insecta</taxon>
        <taxon>Pterygota</taxon>
        <taxon>Neoptera</taxon>
        <taxon>Paraneoptera</taxon>
        <taxon>Hemiptera</taxon>
        <taxon>Auchenorrhyncha</taxon>
        <taxon>Membracoidea</taxon>
        <taxon>Cicadellidae</taxon>
        <taxon>Cicadellinae</taxon>
        <taxon>Cicadellini</taxon>
        <taxon>Graphocephala</taxon>
    </lineage>
</organism>
<feature type="compositionally biased region" description="Low complexity" evidence="1">
    <location>
        <begin position="122"/>
        <end position="136"/>
    </location>
</feature>
<feature type="compositionally biased region" description="Polar residues" evidence="1">
    <location>
        <begin position="398"/>
        <end position="413"/>
    </location>
</feature>
<feature type="region of interest" description="Disordered" evidence="1">
    <location>
        <begin position="184"/>
        <end position="239"/>
    </location>
</feature>
<sequence>NFRVTNEAQGRTVFHVSPSVDRKHLLHPGTVEPPGKTVITVVNYTQIPTMNSKAASSVFSKGDCLDDGQDKFPKSGHKDSGCKFTKQNSSVSYEGLARRCSVQFHKANSNKTFRRRSPSVKSTSARSSDSNSSRYSPNWARAEEIRRSKSQKRREIATRKVLETERKLQLQKLKLELLRRRDEIMSQESNSPKLSSCSHKTLMSSPANRLDTNSHQSSKVNNIDPPYKHPKNVPSDTSQSLLTKDLKHPENNNDALIKKETPHGDILLDHSTTETLTKLIKIVESTYGNDEPEKSEPKVKPVFKSKLPLPTYQNKNKIFAQTSLGHYFSNSGPQHPKESKSKTERLKRKRVEPFPPIKKPPSPRSNLTETDKPRLVTTIPKPVGIFSGHSPARLVKPNATTGEAEQDSITSNPSSKIPCELCFC</sequence>
<evidence type="ECO:0000256" key="1">
    <source>
        <dbReference type="SAM" id="MobiDB-lite"/>
    </source>
</evidence>
<reference evidence="2" key="1">
    <citation type="submission" date="2015-11" db="EMBL/GenBank/DDBJ databases">
        <title>De novo transcriptome assembly of four potential Pierce s Disease insect vectors from Arizona vineyards.</title>
        <authorList>
            <person name="Tassone E.E."/>
        </authorList>
    </citation>
    <scope>NUCLEOTIDE SEQUENCE</scope>
</reference>
<feature type="compositionally biased region" description="Basic and acidic residues" evidence="1">
    <location>
        <begin position="141"/>
        <end position="155"/>
    </location>
</feature>
<accession>A0A1B6LIQ0</accession>
<feature type="compositionally biased region" description="Polar residues" evidence="1">
    <location>
        <begin position="186"/>
        <end position="221"/>
    </location>
</feature>
<gene>
    <name evidence="2" type="ORF">g.38770</name>
</gene>
<feature type="non-terminal residue" evidence="2">
    <location>
        <position position="1"/>
    </location>
</feature>
<evidence type="ECO:0000313" key="2">
    <source>
        <dbReference type="EMBL" id="JAT23573.1"/>
    </source>
</evidence>
<protein>
    <submittedName>
        <fullName evidence="2">Uncharacterized protein</fullName>
    </submittedName>
</protein>
<name>A0A1B6LIQ0_9HEMI</name>
<dbReference type="EMBL" id="GEBQ01016404">
    <property type="protein sequence ID" value="JAT23573.1"/>
    <property type="molecule type" value="Transcribed_RNA"/>
</dbReference>
<feature type="compositionally biased region" description="Basic and acidic residues" evidence="1">
    <location>
        <begin position="335"/>
        <end position="344"/>
    </location>
</feature>
<feature type="compositionally biased region" description="Pro residues" evidence="1">
    <location>
        <begin position="353"/>
        <end position="363"/>
    </location>
</feature>
<proteinExistence type="predicted"/>
<feature type="region of interest" description="Disordered" evidence="1">
    <location>
        <begin position="110"/>
        <end position="155"/>
    </location>
</feature>
<dbReference type="AlphaFoldDB" id="A0A1B6LIQ0"/>